<gene>
    <name evidence="2" type="primary">LOC128198480</name>
</gene>
<keyword evidence="1" id="KW-1185">Reference proteome</keyword>
<sequence>MSLARAGRRLLRGGRARWALALLALAALAALRLRREAATRAAFPRHSPAALAHFLADFANQPRLHAHIGAWRVQREWRDAACWHYAVQYECGARCAGRATVAACDGDARTHGASRRHRVRLALRRCWRLPALGWPLLCDHLETDSLITPLEGGGAQLEEQASARCGVLATVAGRCDVRALRLTHHTALRELLG</sequence>
<name>A0ABM3LM11_BICAN</name>
<evidence type="ECO:0000313" key="1">
    <source>
        <dbReference type="Proteomes" id="UP001652582"/>
    </source>
</evidence>
<reference evidence="2" key="1">
    <citation type="submission" date="2025-08" db="UniProtKB">
        <authorList>
            <consortium name="RefSeq"/>
        </authorList>
    </citation>
    <scope>IDENTIFICATION</scope>
</reference>
<dbReference type="Proteomes" id="UP001652582">
    <property type="component" value="Chromosome 11"/>
</dbReference>
<organism evidence="1 2">
    <name type="scientific">Bicyclus anynana</name>
    <name type="common">Squinting bush brown butterfly</name>
    <dbReference type="NCBI Taxonomy" id="110368"/>
    <lineage>
        <taxon>Eukaryota</taxon>
        <taxon>Metazoa</taxon>
        <taxon>Ecdysozoa</taxon>
        <taxon>Arthropoda</taxon>
        <taxon>Hexapoda</taxon>
        <taxon>Insecta</taxon>
        <taxon>Pterygota</taxon>
        <taxon>Neoptera</taxon>
        <taxon>Endopterygota</taxon>
        <taxon>Lepidoptera</taxon>
        <taxon>Glossata</taxon>
        <taxon>Ditrysia</taxon>
        <taxon>Papilionoidea</taxon>
        <taxon>Nymphalidae</taxon>
        <taxon>Satyrinae</taxon>
        <taxon>Satyrini</taxon>
        <taxon>Mycalesina</taxon>
        <taxon>Bicyclus</taxon>
    </lineage>
</organism>
<proteinExistence type="predicted"/>
<protein>
    <submittedName>
        <fullName evidence="2">Uncharacterized protein LOC128198480</fullName>
    </submittedName>
</protein>
<evidence type="ECO:0000313" key="2">
    <source>
        <dbReference type="RefSeq" id="XP_052740116.1"/>
    </source>
</evidence>
<dbReference type="GeneID" id="128198480"/>
<dbReference type="RefSeq" id="XP_052740116.1">
    <property type="nucleotide sequence ID" value="XM_052884156.1"/>
</dbReference>
<accession>A0ABM3LM11</accession>